<gene>
    <name evidence="1" type="ORF">MARGE09_P2490</name>
</gene>
<organism evidence="1 2">
    <name type="scientific">Marinagarivorans cellulosilyticus</name>
    <dbReference type="NCBI Taxonomy" id="2721545"/>
    <lineage>
        <taxon>Bacteria</taxon>
        <taxon>Pseudomonadati</taxon>
        <taxon>Pseudomonadota</taxon>
        <taxon>Gammaproteobacteria</taxon>
        <taxon>Cellvibrionales</taxon>
        <taxon>Cellvibrionaceae</taxon>
        <taxon>Marinagarivorans</taxon>
    </lineage>
</organism>
<keyword evidence="2" id="KW-1185">Reference proteome</keyword>
<dbReference type="Proteomes" id="UP001320119">
    <property type="component" value="Chromosome"/>
</dbReference>
<proteinExistence type="predicted"/>
<evidence type="ECO:0000313" key="1">
    <source>
        <dbReference type="EMBL" id="BCD98289.1"/>
    </source>
</evidence>
<reference evidence="1 2" key="1">
    <citation type="journal article" date="2022" name="IScience">
        <title>An ultrasensitive nanofiber-based assay for enzymatic hydrolysis and deep-sea microbial degradation of cellulose.</title>
        <authorList>
            <person name="Tsudome M."/>
            <person name="Tachioka M."/>
            <person name="Miyazaki M."/>
            <person name="Uchimura K."/>
            <person name="Tsuda M."/>
            <person name="Takaki Y."/>
            <person name="Deguchi S."/>
        </authorList>
    </citation>
    <scope>NUCLEOTIDE SEQUENCE [LARGE SCALE GENOMIC DNA]</scope>
    <source>
        <strain evidence="1 2">GE09</strain>
    </source>
</reference>
<dbReference type="KEGG" id="marq:MARGE09_P2490"/>
<dbReference type="EMBL" id="AP023086">
    <property type="protein sequence ID" value="BCD98289.1"/>
    <property type="molecule type" value="Genomic_DNA"/>
</dbReference>
<sequence>MSISLRLDALIRQVLEARVEIFDEPLLRQQLQMQNVRHHPEQSPFAWLFEILKVGAGQIRNLEAFGARLLPEYAHMTLPEFKTLVDEDFFVLSQVHYERYFSKVY</sequence>
<name>A0AAN1WIN3_9GAMM</name>
<accession>A0AAN1WIN3</accession>
<evidence type="ECO:0000313" key="2">
    <source>
        <dbReference type="Proteomes" id="UP001320119"/>
    </source>
</evidence>
<protein>
    <submittedName>
        <fullName evidence="1">Uncharacterized protein</fullName>
    </submittedName>
</protein>
<dbReference type="AlphaFoldDB" id="A0AAN1WIN3"/>